<dbReference type="PANTHER" id="PTHR22605">
    <property type="entry name" value="RZ-TYPE DOMAIN-CONTAINING PROTEIN"/>
    <property type="match status" value="1"/>
</dbReference>
<comment type="caution">
    <text evidence="8">The sequence shown here is derived from an EMBL/GenBank/DDBJ whole genome shotgun (WGS) entry which is preliminary data.</text>
</comment>
<dbReference type="GO" id="GO:0005737">
    <property type="term" value="C:cytoplasm"/>
    <property type="evidence" value="ECO:0007669"/>
    <property type="project" value="UniProtKB-SubCell"/>
</dbReference>
<evidence type="ECO:0000313" key="9">
    <source>
        <dbReference type="Proteomes" id="UP001313282"/>
    </source>
</evidence>
<protein>
    <recommendedName>
        <fullName evidence="7">RZ-type domain-containing protein</fullName>
    </recommendedName>
</protein>
<organism evidence="8 9">
    <name type="scientific">Orbilia javanica</name>
    <dbReference type="NCBI Taxonomy" id="47235"/>
    <lineage>
        <taxon>Eukaryota</taxon>
        <taxon>Fungi</taxon>
        <taxon>Dikarya</taxon>
        <taxon>Ascomycota</taxon>
        <taxon>Pezizomycotina</taxon>
        <taxon>Orbiliomycetes</taxon>
        <taxon>Orbiliales</taxon>
        <taxon>Orbiliaceae</taxon>
        <taxon>Orbilia</taxon>
    </lineage>
</organism>
<keyword evidence="5" id="KW-0862">Zinc</keyword>
<evidence type="ECO:0000259" key="7">
    <source>
        <dbReference type="PROSITE" id="PS51981"/>
    </source>
</evidence>
<evidence type="ECO:0000256" key="5">
    <source>
        <dbReference type="ARBA" id="ARBA00022833"/>
    </source>
</evidence>
<dbReference type="EMBL" id="JAVHNR010000003">
    <property type="protein sequence ID" value="KAK6347980.1"/>
    <property type="molecule type" value="Genomic_DNA"/>
</dbReference>
<keyword evidence="9" id="KW-1185">Reference proteome</keyword>
<keyword evidence="2" id="KW-0963">Cytoplasm</keyword>
<dbReference type="Pfam" id="PF20173">
    <property type="entry name" value="ZnF_RZ-type"/>
    <property type="match status" value="1"/>
</dbReference>
<dbReference type="InterPro" id="IPR046439">
    <property type="entry name" value="ZF_RZ_dom"/>
</dbReference>
<dbReference type="Proteomes" id="UP001313282">
    <property type="component" value="Unassembled WGS sequence"/>
</dbReference>
<keyword evidence="4" id="KW-0863">Zinc-finger</keyword>
<comment type="subcellular location">
    <subcellularLocation>
        <location evidence="1">Cytoplasm</location>
    </subcellularLocation>
</comment>
<keyword evidence="3" id="KW-0479">Metal-binding</keyword>
<gene>
    <name evidence="8" type="ORF">TWF718_005800</name>
</gene>
<sequence length="369" mass="41941">MSGESLKGCPDCRRPFRNIDRYNRVFKSALLDEWTKRFVARSTTEYAGLMEKLEGFEKGIEEAREGFILKTSTEKPDGARKSLQEYKKKGRYIQQMINQFNISVKEAEQPLAKVNGLYNAALAKRGKTEEGQSFEFDRAKIQTGFTYRGKCMESKARWIIAFDWQNISSHESVPVSIKNSLRDSIMTEAKRGIEDTEALKKQCQNAHLPYYEVEARVYHAYFSVLQMENNKARGVKTDVDAEAGIKKKELSSLNDCDNLCKRYPGTLGRLQNIIEGARRAVNSQAFYSQVTSEEEVMIVRAMAEEFHGSGRWYYCTNGHPFTIGECGMPMELATCPECGQQIGGQDHIAVEGMRLARDFEARNGISEDD</sequence>
<dbReference type="GO" id="GO:0008270">
    <property type="term" value="F:zinc ion binding"/>
    <property type="evidence" value="ECO:0007669"/>
    <property type="project" value="UniProtKB-KW"/>
</dbReference>
<evidence type="ECO:0000256" key="4">
    <source>
        <dbReference type="ARBA" id="ARBA00022771"/>
    </source>
</evidence>
<evidence type="ECO:0000256" key="6">
    <source>
        <dbReference type="ARBA" id="ARBA00022859"/>
    </source>
</evidence>
<dbReference type="GO" id="GO:0016887">
    <property type="term" value="F:ATP hydrolysis activity"/>
    <property type="evidence" value="ECO:0007669"/>
    <property type="project" value="InterPro"/>
</dbReference>
<dbReference type="AlphaFoldDB" id="A0AAN8RDT8"/>
<keyword evidence="6" id="KW-0391">Immunity</keyword>
<accession>A0AAN8RDT8</accession>
<proteinExistence type="predicted"/>
<dbReference type="PANTHER" id="PTHR22605:SF16">
    <property type="entry name" value="E3 UBIQUITIN-PROTEIN LIGASE RNF213"/>
    <property type="match status" value="1"/>
</dbReference>
<evidence type="ECO:0000256" key="2">
    <source>
        <dbReference type="ARBA" id="ARBA00022490"/>
    </source>
</evidence>
<feature type="domain" description="RZ-type" evidence="7">
    <location>
        <begin position="290"/>
        <end position="365"/>
    </location>
</feature>
<evidence type="ECO:0000256" key="3">
    <source>
        <dbReference type="ARBA" id="ARBA00022723"/>
    </source>
</evidence>
<name>A0AAN8RDT8_9PEZI</name>
<reference evidence="8 9" key="1">
    <citation type="submission" date="2019-10" db="EMBL/GenBank/DDBJ databases">
        <authorList>
            <person name="Palmer J.M."/>
        </authorList>
    </citation>
    <scope>NUCLEOTIDE SEQUENCE [LARGE SCALE GENOMIC DNA]</scope>
    <source>
        <strain evidence="8 9">TWF718</strain>
    </source>
</reference>
<evidence type="ECO:0000313" key="8">
    <source>
        <dbReference type="EMBL" id="KAK6347980.1"/>
    </source>
</evidence>
<dbReference type="PROSITE" id="PS51981">
    <property type="entry name" value="ZF_RZ"/>
    <property type="match status" value="1"/>
</dbReference>
<dbReference type="GO" id="GO:0002376">
    <property type="term" value="P:immune system process"/>
    <property type="evidence" value="ECO:0007669"/>
    <property type="project" value="UniProtKB-KW"/>
</dbReference>
<dbReference type="InterPro" id="IPR031248">
    <property type="entry name" value="RNF213"/>
</dbReference>
<evidence type="ECO:0000256" key="1">
    <source>
        <dbReference type="ARBA" id="ARBA00004496"/>
    </source>
</evidence>
<dbReference type="GO" id="GO:0004842">
    <property type="term" value="F:ubiquitin-protein transferase activity"/>
    <property type="evidence" value="ECO:0007669"/>
    <property type="project" value="InterPro"/>
</dbReference>